<dbReference type="GO" id="GO:0016746">
    <property type="term" value="F:acyltransferase activity"/>
    <property type="evidence" value="ECO:0007669"/>
    <property type="project" value="UniProtKB-KW"/>
</dbReference>
<evidence type="ECO:0000259" key="1">
    <source>
        <dbReference type="PROSITE" id="PS51186"/>
    </source>
</evidence>
<keyword evidence="2" id="KW-0808">Transferase</keyword>
<evidence type="ECO:0000313" key="3">
    <source>
        <dbReference type="Proteomes" id="UP001596504"/>
    </source>
</evidence>
<organism evidence="2 3">
    <name type="scientific">Saccharopolyspora griseoalba</name>
    <dbReference type="NCBI Taxonomy" id="1431848"/>
    <lineage>
        <taxon>Bacteria</taxon>
        <taxon>Bacillati</taxon>
        <taxon>Actinomycetota</taxon>
        <taxon>Actinomycetes</taxon>
        <taxon>Pseudonocardiales</taxon>
        <taxon>Pseudonocardiaceae</taxon>
        <taxon>Saccharopolyspora</taxon>
    </lineage>
</organism>
<gene>
    <name evidence="2" type="ORF">ACFQRI_00070</name>
</gene>
<evidence type="ECO:0000313" key="2">
    <source>
        <dbReference type="EMBL" id="MFC7339786.1"/>
    </source>
</evidence>
<reference evidence="3" key="1">
    <citation type="journal article" date="2019" name="Int. J. Syst. Evol. Microbiol.">
        <title>The Global Catalogue of Microorganisms (GCM) 10K type strain sequencing project: providing services to taxonomists for standard genome sequencing and annotation.</title>
        <authorList>
            <consortium name="The Broad Institute Genomics Platform"/>
            <consortium name="The Broad Institute Genome Sequencing Center for Infectious Disease"/>
            <person name="Wu L."/>
            <person name="Ma J."/>
        </authorList>
    </citation>
    <scope>NUCLEOTIDE SEQUENCE [LARGE SCALE GENOMIC DNA]</scope>
    <source>
        <strain evidence="3">WLHS5</strain>
    </source>
</reference>
<dbReference type="Gene3D" id="3.40.630.30">
    <property type="match status" value="1"/>
</dbReference>
<dbReference type="EMBL" id="JBHTCJ010000001">
    <property type="protein sequence ID" value="MFC7339786.1"/>
    <property type="molecule type" value="Genomic_DNA"/>
</dbReference>
<accession>A0ABW2LG83</accession>
<dbReference type="SUPFAM" id="SSF55729">
    <property type="entry name" value="Acyl-CoA N-acyltransferases (Nat)"/>
    <property type="match status" value="1"/>
</dbReference>
<protein>
    <submittedName>
        <fullName evidence="2">GNAT family N-acetyltransferase</fullName>
        <ecNumber evidence="2">2.3.-.-</ecNumber>
    </submittedName>
</protein>
<keyword evidence="3" id="KW-1185">Reference proteome</keyword>
<dbReference type="InterPro" id="IPR000182">
    <property type="entry name" value="GNAT_dom"/>
</dbReference>
<dbReference type="EC" id="2.3.-.-" evidence="2"/>
<dbReference type="InterPro" id="IPR016181">
    <property type="entry name" value="Acyl_CoA_acyltransferase"/>
</dbReference>
<dbReference type="Pfam" id="PF00583">
    <property type="entry name" value="Acetyltransf_1"/>
    <property type="match status" value="1"/>
</dbReference>
<comment type="caution">
    <text evidence="2">The sequence shown here is derived from an EMBL/GenBank/DDBJ whole genome shotgun (WGS) entry which is preliminary data.</text>
</comment>
<feature type="domain" description="N-acetyltransferase" evidence="1">
    <location>
        <begin position="3"/>
        <end position="175"/>
    </location>
</feature>
<dbReference type="PROSITE" id="PS51186">
    <property type="entry name" value="GNAT"/>
    <property type="match status" value="1"/>
</dbReference>
<dbReference type="RefSeq" id="WP_380662632.1">
    <property type="nucleotide sequence ID" value="NZ_JBHTCJ010000001.1"/>
</dbReference>
<sequence>MPMSVRLATEEDRPAVLALLRSAHEDAVPEEERGEKGFVQGEWDEEALAAVASGPGIFLAEEKDELAGVVVTADDGDAAGLPAAVRRTAESTRRLEGPVLLYGPVVVAPKFRGRGAVRFLLSGMALMLGERYPSAALVVEDANQRAIKVHRALGMKKHTRFTLDDRAYTVFVFAPKDFLPKRAK</sequence>
<name>A0ABW2LG83_9PSEU</name>
<dbReference type="Proteomes" id="UP001596504">
    <property type="component" value="Unassembled WGS sequence"/>
</dbReference>
<proteinExistence type="predicted"/>
<keyword evidence="2" id="KW-0012">Acyltransferase</keyword>